<gene>
    <name evidence="8" type="ORF">DSM107014_08905</name>
</gene>
<name>A0A941GQI0_9CHRO</name>
<proteinExistence type="predicted"/>
<dbReference type="InterPro" id="IPR005331">
    <property type="entry name" value="Sulfotransferase"/>
</dbReference>
<comment type="caution">
    <text evidence="8">The sequence shown here is derived from an EMBL/GenBank/DDBJ whole genome shotgun (WGS) entry which is preliminary data.</text>
</comment>
<evidence type="ECO:0000256" key="3">
    <source>
        <dbReference type="ARBA" id="ARBA00022692"/>
    </source>
</evidence>
<keyword evidence="5" id="KW-0333">Golgi apparatus</keyword>
<keyword evidence="7" id="KW-0325">Glycoprotein</keyword>
<evidence type="ECO:0000313" key="9">
    <source>
        <dbReference type="Proteomes" id="UP000767446"/>
    </source>
</evidence>
<dbReference type="EMBL" id="JADQBC010000051">
    <property type="protein sequence ID" value="MBR8828004.1"/>
    <property type="molecule type" value="Genomic_DNA"/>
</dbReference>
<comment type="subcellular location">
    <subcellularLocation>
        <location evidence="1">Golgi apparatus membrane</location>
        <topology evidence="1">Single-pass type II membrane protein</topology>
    </subcellularLocation>
</comment>
<sequence length="250" mass="29529">MAITKEKIEEFYKFMSPREFEYHIHISPLNKYIYFEVPKAACSTIKATLQELEAKTLGLEIPSKEMSVIHNKKLSPLKSPSDIGLDEFLAMLNAEEIIKFCFVRNPYTRVMSAFLSKLSWKNSSYKQQINQILGLTEETITFAQFIEAISKTSPKEMNPHWRNQTHQLFGELVNYNFIGRLENLNQDLEQILKKIYKQEEGRINNSGRLTGSEKKLEEYYDEEIEKKVRKIYEEDFKRFNYPEELSKLKQ</sequence>
<keyword evidence="6" id="KW-0472">Membrane</keyword>
<dbReference type="Proteomes" id="UP000767446">
    <property type="component" value="Unassembled WGS sequence"/>
</dbReference>
<evidence type="ECO:0000256" key="1">
    <source>
        <dbReference type="ARBA" id="ARBA00004323"/>
    </source>
</evidence>
<dbReference type="InterPro" id="IPR018011">
    <property type="entry name" value="Carb_sulfotrans_8-10"/>
</dbReference>
<dbReference type="GO" id="GO:0008146">
    <property type="term" value="F:sulfotransferase activity"/>
    <property type="evidence" value="ECO:0007669"/>
    <property type="project" value="InterPro"/>
</dbReference>
<protein>
    <submittedName>
        <fullName evidence="8">Sulfotransferase family 2 domain-containing protein</fullName>
    </submittedName>
</protein>
<keyword evidence="2" id="KW-0808">Transferase</keyword>
<evidence type="ECO:0000256" key="6">
    <source>
        <dbReference type="ARBA" id="ARBA00023136"/>
    </source>
</evidence>
<evidence type="ECO:0000256" key="4">
    <source>
        <dbReference type="ARBA" id="ARBA00022989"/>
    </source>
</evidence>
<dbReference type="PANTHER" id="PTHR12137:SF54">
    <property type="entry name" value="CARBOHYDRATE SULFOTRANSFERASE"/>
    <property type="match status" value="1"/>
</dbReference>
<dbReference type="AlphaFoldDB" id="A0A941GQI0"/>
<dbReference type="SUPFAM" id="SSF52540">
    <property type="entry name" value="P-loop containing nucleoside triphosphate hydrolases"/>
    <property type="match status" value="1"/>
</dbReference>
<dbReference type="GO" id="GO:0016020">
    <property type="term" value="C:membrane"/>
    <property type="evidence" value="ECO:0007669"/>
    <property type="project" value="InterPro"/>
</dbReference>
<evidence type="ECO:0000313" key="8">
    <source>
        <dbReference type="EMBL" id="MBR8828004.1"/>
    </source>
</evidence>
<keyword evidence="4" id="KW-1133">Transmembrane helix</keyword>
<organism evidence="8 9">
    <name type="scientific">Gomphosphaeria aponina SAG 52.96 = DSM 107014</name>
    <dbReference type="NCBI Taxonomy" id="1521640"/>
    <lineage>
        <taxon>Bacteria</taxon>
        <taxon>Bacillati</taxon>
        <taxon>Cyanobacteriota</taxon>
        <taxon>Cyanophyceae</taxon>
        <taxon>Oscillatoriophycideae</taxon>
        <taxon>Chroococcales</taxon>
        <taxon>Gomphosphaeriaceae</taxon>
        <taxon>Gomphosphaeria</taxon>
    </lineage>
</organism>
<dbReference type="Pfam" id="PF03567">
    <property type="entry name" value="Sulfotransfer_2"/>
    <property type="match status" value="1"/>
</dbReference>
<reference evidence="8" key="1">
    <citation type="submission" date="2021-02" db="EMBL/GenBank/DDBJ databases">
        <title>Metagenome analyses of Stigonema ocellatum DSM 106950, Chlorogloea purpurea SAG 13.99 and Gomphosphaeria aponina DSM 107014.</title>
        <authorList>
            <person name="Marter P."/>
            <person name="Huang S."/>
        </authorList>
    </citation>
    <scope>NUCLEOTIDE SEQUENCE</scope>
    <source>
        <strain evidence="8">JP213</strain>
    </source>
</reference>
<dbReference type="GO" id="GO:0016051">
    <property type="term" value="P:carbohydrate biosynthetic process"/>
    <property type="evidence" value="ECO:0007669"/>
    <property type="project" value="InterPro"/>
</dbReference>
<dbReference type="InterPro" id="IPR027417">
    <property type="entry name" value="P-loop_NTPase"/>
</dbReference>
<accession>A0A941GQI0</accession>
<keyword evidence="3" id="KW-0812">Transmembrane</keyword>
<evidence type="ECO:0000256" key="5">
    <source>
        <dbReference type="ARBA" id="ARBA00023034"/>
    </source>
</evidence>
<evidence type="ECO:0000256" key="7">
    <source>
        <dbReference type="ARBA" id="ARBA00023180"/>
    </source>
</evidence>
<dbReference type="PANTHER" id="PTHR12137">
    <property type="entry name" value="CARBOHYDRATE SULFOTRANSFERASE"/>
    <property type="match status" value="1"/>
</dbReference>
<evidence type="ECO:0000256" key="2">
    <source>
        <dbReference type="ARBA" id="ARBA00022679"/>
    </source>
</evidence>